<protein>
    <submittedName>
        <fullName evidence="1">Uncharacterized protein</fullName>
    </submittedName>
</protein>
<reference evidence="1 2" key="1">
    <citation type="journal article" date="2022" name="bioRxiv">
        <title>Genomics of Preaxostyla Flagellates Illuminates Evolutionary Transitions and the Path Towards Mitochondrial Loss.</title>
        <authorList>
            <person name="Novak L.V.F."/>
            <person name="Treitli S.C."/>
            <person name="Pyrih J."/>
            <person name="Halakuc P."/>
            <person name="Pipaliya S.V."/>
            <person name="Vacek V."/>
            <person name="Brzon O."/>
            <person name="Soukal P."/>
            <person name="Eme L."/>
            <person name="Dacks J.B."/>
            <person name="Karnkowska A."/>
            <person name="Elias M."/>
            <person name="Hampl V."/>
        </authorList>
    </citation>
    <scope>NUCLEOTIDE SEQUENCE [LARGE SCALE GENOMIC DNA]</scope>
    <source>
        <strain evidence="1">NAU3</strain>
        <tissue evidence="1">Gut</tissue>
    </source>
</reference>
<dbReference type="EMBL" id="JARBJD010000025">
    <property type="protein sequence ID" value="KAK2960115.1"/>
    <property type="molecule type" value="Genomic_DNA"/>
</dbReference>
<keyword evidence="2" id="KW-1185">Reference proteome</keyword>
<evidence type="ECO:0000313" key="1">
    <source>
        <dbReference type="EMBL" id="KAK2960115.1"/>
    </source>
</evidence>
<name>A0ABQ9Y8P9_9EUKA</name>
<proteinExistence type="predicted"/>
<accession>A0ABQ9Y8P9</accession>
<sequence>MTKPSTIHLRLYTLNQRSARSLDFGSFTAELIEQSCVLRCERIAATFSQEWRYCGEWSQLDCIGDPSRTTVPQGDIILVPLFLSAASMSSTCI</sequence>
<dbReference type="Proteomes" id="UP001281761">
    <property type="component" value="Unassembled WGS sequence"/>
</dbReference>
<evidence type="ECO:0000313" key="2">
    <source>
        <dbReference type="Proteomes" id="UP001281761"/>
    </source>
</evidence>
<organism evidence="1 2">
    <name type="scientific">Blattamonas nauphoetae</name>
    <dbReference type="NCBI Taxonomy" id="2049346"/>
    <lineage>
        <taxon>Eukaryota</taxon>
        <taxon>Metamonada</taxon>
        <taxon>Preaxostyla</taxon>
        <taxon>Oxymonadida</taxon>
        <taxon>Blattamonas</taxon>
    </lineage>
</organism>
<gene>
    <name evidence="1" type="ORF">BLNAU_4998</name>
</gene>
<comment type="caution">
    <text evidence="1">The sequence shown here is derived from an EMBL/GenBank/DDBJ whole genome shotgun (WGS) entry which is preliminary data.</text>
</comment>